<dbReference type="Proteomes" id="UP000887560">
    <property type="component" value="Unplaced"/>
</dbReference>
<evidence type="ECO:0000313" key="2">
    <source>
        <dbReference type="WBParaSite" id="scf7180000423083.g10187"/>
    </source>
</evidence>
<keyword evidence="1" id="KW-1185">Reference proteome</keyword>
<organism evidence="1 2">
    <name type="scientific">Meloidogyne floridensis</name>
    <dbReference type="NCBI Taxonomy" id="298350"/>
    <lineage>
        <taxon>Eukaryota</taxon>
        <taxon>Metazoa</taxon>
        <taxon>Ecdysozoa</taxon>
        <taxon>Nematoda</taxon>
        <taxon>Chromadorea</taxon>
        <taxon>Rhabditida</taxon>
        <taxon>Tylenchina</taxon>
        <taxon>Tylenchomorpha</taxon>
        <taxon>Tylenchoidea</taxon>
        <taxon>Meloidogynidae</taxon>
        <taxon>Meloidogyninae</taxon>
        <taxon>Meloidogyne</taxon>
    </lineage>
</organism>
<name>A0A915P0K3_9BILA</name>
<protein>
    <submittedName>
        <fullName evidence="2">Uncharacterized protein</fullName>
    </submittedName>
</protein>
<reference evidence="2" key="1">
    <citation type="submission" date="2022-11" db="UniProtKB">
        <authorList>
            <consortium name="WormBaseParasite"/>
        </authorList>
    </citation>
    <scope>IDENTIFICATION</scope>
</reference>
<dbReference type="AlphaFoldDB" id="A0A915P0K3"/>
<dbReference type="WBParaSite" id="scf7180000423083.g10187">
    <property type="protein sequence ID" value="scf7180000423083.g10187"/>
    <property type="gene ID" value="scf7180000423083.g10187"/>
</dbReference>
<evidence type="ECO:0000313" key="1">
    <source>
        <dbReference type="Proteomes" id="UP000887560"/>
    </source>
</evidence>
<sequence>MNDVEKKVLKSLRRSIDIKVSETERDDIEDGQMDVYNEDSYFDKDEEFVFGIYSILNEGIYEFHLDDRGITREVEMVDSDNQIVNFK</sequence>
<accession>A0A915P0K3</accession>
<proteinExistence type="predicted"/>